<name>A0A0N5AXC7_9BILA</name>
<evidence type="ECO:0000259" key="6">
    <source>
        <dbReference type="PROSITE" id="PS50240"/>
    </source>
</evidence>
<evidence type="ECO:0000256" key="1">
    <source>
        <dbReference type="ARBA" id="ARBA00022670"/>
    </source>
</evidence>
<dbReference type="PROSITE" id="PS00135">
    <property type="entry name" value="TRYPSIN_SER"/>
    <property type="match status" value="1"/>
</dbReference>
<keyword evidence="7" id="KW-1185">Reference proteome</keyword>
<evidence type="ECO:0000256" key="2">
    <source>
        <dbReference type="ARBA" id="ARBA00022801"/>
    </source>
</evidence>
<dbReference type="STRING" id="451379.A0A0N5AXC7"/>
<reference evidence="8" key="1">
    <citation type="submission" date="2017-02" db="UniProtKB">
        <authorList>
            <consortium name="WormBaseParasite"/>
        </authorList>
    </citation>
    <scope>IDENTIFICATION</scope>
</reference>
<dbReference type="InterPro" id="IPR033116">
    <property type="entry name" value="TRYPSIN_SER"/>
</dbReference>
<evidence type="ECO:0000256" key="3">
    <source>
        <dbReference type="ARBA" id="ARBA00022825"/>
    </source>
</evidence>
<protein>
    <submittedName>
        <fullName evidence="8">Peptidase S1 domain-containing protein</fullName>
    </submittedName>
</protein>
<accession>A0A0N5AXC7</accession>
<dbReference type="Gene3D" id="2.40.10.10">
    <property type="entry name" value="Trypsin-like serine proteases"/>
    <property type="match status" value="1"/>
</dbReference>
<keyword evidence="2 5" id="KW-0378">Hydrolase</keyword>
<dbReference type="InterPro" id="IPR009003">
    <property type="entry name" value="Peptidase_S1_PA"/>
</dbReference>
<dbReference type="Proteomes" id="UP000046393">
    <property type="component" value="Unplaced"/>
</dbReference>
<evidence type="ECO:0000313" key="8">
    <source>
        <dbReference type="WBParaSite" id="SMUV_0000960301-mRNA-1"/>
    </source>
</evidence>
<dbReference type="InterPro" id="IPR043504">
    <property type="entry name" value="Peptidase_S1_PA_chymotrypsin"/>
</dbReference>
<evidence type="ECO:0000256" key="5">
    <source>
        <dbReference type="RuleBase" id="RU363034"/>
    </source>
</evidence>
<keyword evidence="4" id="KW-1015">Disulfide bond</keyword>
<evidence type="ECO:0000313" key="7">
    <source>
        <dbReference type="Proteomes" id="UP000046393"/>
    </source>
</evidence>
<dbReference type="SUPFAM" id="SSF50494">
    <property type="entry name" value="Trypsin-like serine proteases"/>
    <property type="match status" value="1"/>
</dbReference>
<organism evidence="7 8">
    <name type="scientific">Syphacia muris</name>
    <dbReference type="NCBI Taxonomy" id="451379"/>
    <lineage>
        <taxon>Eukaryota</taxon>
        <taxon>Metazoa</taxon>
        <taxon>Ecdysozoa</taxon>
        <taxon>Nematoda</taxon>
        <taxon>Chromadorea</taxon>
        <taxon>Rhabditida</taxon>
        <taxon>Spirurina</taxon>
        <taxon>Oxyuridomorpha</taxon>
        <taxon>Oxyuroidea</taxon>
        <taxon>Oxyuridae</taxon>
        <taxon>Syphacia</taxon>
    </lineage>
</organism>
<dbReference type="PANTHER" id="PTHR24252">
    <property type="entry name" value="ACROSIN-RELATED"/>
    <property type="match status" value="1"/>
</dbReference>
<dbReference type="SMART" id="SM00020">
    <property type="entry name" value="Tryp_SPc"/>
    <property type="match status" value="1"/>
</dbReference>
<feature type="domain" description="Peptidase S1" evidence="6">
    <location>
        <begin position="70"/>
        <end position="300"/>
    </location>
</feature>
<dbReference type="GO" id="GO:0004252">
    <property type="term" value="F:serine-type endopeptidase activity"/>
    <property type="evidence" value="ECO:0007669"/>
    <property type="project" value="InterPro"/>
</dbReference>
<proteinExistence type="predicted"/>
<evidence type="ECO:0000256" key="4">
    <source>
        <dbReference type="ARBA" id="ARBA00023157"/>
    </source>
</evidence>
<dbReference type="PROSITE" id="PS50240">
    <property type="entry name" value="TRYPSIN_DOM"/>
    <property type="match status" value="1"/>
</dbReference>
<dbReference type="PROSITE" id="PS00134">
    <property type="entry name" value="TRYPSIN_HIS"/>
    <property type="match status" value="1"/>
</dbReference>
<keyword evidence="3 5" id="KW-0720">Serine protease</keyword>
<dbReference type="WBParaSite" id="SMUV_0000960301-mRNA-1">
    <property type="protein sequence ID" value="SMUV_0000960301-mRNA-1"/>
    <property type="gene ID" value="SMUV_0000960301"/>
</dbReference>
<dbReference type="CDD" id="cd00190">
    <property type="entry name" value="Tryp_SPc"/>
    <property type="match status" value="1"/>
</dbReference>
<dbReference type="InterPro" id="IPR001254">
    <property type="entry name" value="Trypsin_dom"/>
</dbReference>
<sequence length="303" mass="34123">MKFFEVFDNHLFRSIFRPFLNALILLAVTVNLQPIQKWFNNIEPNECGESPFGRSLRNLNHYYQVSGSRLVGARSSYPNAWPWTVQMIWFNGAHHCGAALIDRNFIITAAHCFASSTSSDYYRVLLGGHKVGSGRLHHIRNISIHPLYNVEQLNAYDIAIARIDPPAKFTPEVRKICLPSFPAPINKICVVTGWGRSSENGSRPKELKEIHVPILSPFICNDFFHYRGKIHLPSMICAGEFKGGIDACQGDSGGPLFCEIGQKWELHGVVSWGYGCARPNNPGLYSSVVAVVPWIRQQMQRLN</sequence>
<dbReference type="PANTHER" id="PTHR24252:SF11">
    <property type="entry name" value="ATRIAL NATRIURETIC PEPTIDE-CONVERTING ENZYME ISOFORM X1"/>
    <property type="match status" value="1"/>
</dbReference>
<keyword evidence="1 5" id="KW-0645">Protease</keyword>
<dbReference type="AlphaFoldDB" id="A0A0N5AXC7"/>
<dbReference type="PRINTS" id="PR00722">
    <property type="entry name" value="CHYMOTRYPSIN"/>
</dbReference>
<dbReference type="FunFam" id="2.40.10.10:FF:000003">
    <property type="entry name" value="Transmembrane serine protease 3"/>
    <property type="match status" value="1"/>
</dbReference>
<dbReference type="GO" id="GO:0006508">
    <property type="term" value="P:proteolysis"/>
    <property type="evidence" value="ECO:0007669"/>
    <property type="project" value="UniProtKB-KW"/>
</dbReference>
<dbReference type="InterPro" id="IPR018114">
    <property type="entry name" value="TRYPSIN_HIS"/>
</dbReference>
<dbReference type="InterPro" id="IPR001314">
    <property type="entry name" value="Peptidase_S1A"/>
</dbReference>
<dbReference type="Pfam" id="PF00089">
    <property type="entry name" value="Trypsin"/>
    <property type="match status" value="1"/>
</dbReference>